<feature type="region of interest" description="Disordered" evidence="1">
    <location>
        <begin position="36"/>
        <end position="110"/>
    </location>
</feature>
<organism evidence="2 3">
    <name type="scientific">Dentiscutata erythropus</name>
    <dbReference type="NCBI Taxonomy" id="1348616"/>
    <lineage>
        <taxon>Eukaryota</taxon>
        <taxon>Fungi</taxon>
        <taxon>Fungi incertae sedis</taxon>
        <taxon>Mucoromycota</taxon>
        <taxon>Glomeromycotina</taxon>
        <taxon>Glomeromycetes</taxon>
        <taxon>Diversisporales</taxon>
        <taxon>Gigasporaceae</taxon>
        <taxon>Dentiscutata</taxon>
    </lineage>
</organism>
<proteinExistence type="predicted"/>
<evidence type="ECO:0000313" key="2">
    <source>
        <dbReference type="EMBL" id="CAG8477451.1"/>
    </source>
</evidence>
<keyword evidence="3" id="KW-1185">Reference proteome</keyword>
<dbReference type="Proteomes" id="UP000789405">
    <property type="component" value="Unassembled WGS sequence"/>
</dbReference>
<accession>A0A9N8WBA1</accession>
<comment type="caution">
    <text evidence="2">The sequence shown here is derived from an EMBL/GenBank/DDBJ whole genome shotgun (WGS) entry which is preliminary data.</text>
</comment>
<evidence type="ECO:0000313" key="3">
    <source>
        <dbReference type="Proteomes" id="UP000789405"/>
    </source>
</evidence>
<name>A0A9N8WBA1_9GLOM</name>
<evidence type="ECO:0000256" key="1">
    <source>
        <dbReference type="SAM" id="MobiDB-lite"/>
    </source>
</evidence>
<feature type="compositionally biased region" description="Basic residues" evidence="1">
    <location>
        <begin position="73"/>
        <end position="87"/>
    </location>
</feature>
<sequence>MSSENFPKKHQKILPRNIEDLIREYQRTTVKHLFKSLRDIEGSPRTPLKNSQKAPKSPSRKHYKIISQNIKGNTKKQIPKITLRNRRERTLQETPKKPSSRNIGDSDPIR</sequence>
<gene>
    <name evidence="2" type="ORF">DERYTH_LOCUS1757</name>
</gene>
<protein>
    <submittedName>
        <fullName evidence="2">18413_t:CDS:1</fullName>
    </submittedName>
</protein>
<dbReference type="AlphaFoldDB" id="A0A9N8WBA1"/>
<reference evidence="2" key="1">
    <citation type="submission" date="2021-06" db="EMBL/GenBank/DDBJ databases">
        <authorList>
            <person name="Kallberg Y."/>
            <person name="Tangrot J."/>
            <person name="Rosling A."/>
        </authorList>
    </citation>
    <scope>NUCLEOTIDE SEQUENCE</scope>
    <source>
        <strain evidence="2">MA453B</strain>
    </source>
</reference>
<dbReference type="EMBL" id="CAJVPY010000512">
    <property type="protein sequence ID" value="CAG8477451.1"/>
    <property type="molecule type" value="Genomic_DNA"/>
</dbReference>